<reference evidence="3" key="1">
    <citation type="journal article" date="2012" name="Science">
        <title>The Paleozoic origin of enzymatic lignin decomposition reconstructed from 31 fungal genomes.</title>
        <authorList>
            <person name="Floudas D."/>
            <person name="Binder M."/>
            <person name="Riley R."/>
            <person name="Barry K."/>
            <person name="Blanchette R.A."/>
            <person name="Henrissat B."/>
            <person name="Martinez A.T."/>
            <person name="Otillar R."/>
            <person name="Spatafora J.W."/>
            <person name="Yadav J.S."/>
            <person name="Aerts A."/>
            <person name="Benoit I."/>
            <person name="Boyd A."/>
            <person name="Carlson A."/>
            <person name="Copeland A."/>
            <person name="Coutinho P.M."/>
            <person name="de Vries R.P."/>
            <person name="Ferreira P."/>
            <person name="Findley K."/>
            <person name="Foster B."/>
            <person name="Gaskell J."/>
            <person name="Glotzer D."/>
            <person name="Gorecki P."/>
            <person name="Heitman J."/>
            <person name="Hesse C."/>
            <person name="Hori C."/>
            <person name="Igarashi K."/>
            <person name="Jurgens J.A."/>
            <person name="Kallen N."/>
            <person name="Kersten P."/>
            <person name="Kohler A."/>
            <person name="Kuees U."/>
            <person name="Kumar T.K.A."/>
            <person name="Kuo A."/>
            <person name="LaButti K."/>
            <person name="Larrondo L.F."/>
            <person name="Lindquist E."/>
            <person name="Ling A."/>
            <person name="Lombard V."/>
            <person name="Lucas S."/>
            <person name="Lundell T."/>
            <person name="Martin R."/>
            <person name="McLaughlin D.J."/>
            <person name="Morgenstern I."/>
            <person name="Morin E."/>
            <person name="Murat C."/>
            <person name="Nagy L.G."/>
            <person name="Nolan M."/>
            <person name="Ohm R.A."/>
            <person name="Patyshakuliyeva A."/>
            <person name="Rokas A."/>
            <person name="Ruiz-Duenas F.J."/>
            <person name="Sabat G."/>
            <person name="Salamov A."/>
            <person name="Samejima M."/>
            <person name="Schmutz J."/>
            <person name="Slot J.C."/>
            <person name="St John F."/>
            <person name="Stenlid J."/>
            <person name="Sun H."/>
            <person name="Sun S."/>
            <person name="Syed K."/>
            <person name="Tsang A."/>
            <person name="Wiebenga A."/>
            <person name="Young D."/>
            <person name="Pisabarro A."/>
            <person name="Eastwood D.C."/>
            <person name="Martin F."/>
            <person name="Cullen D."/>
            <person name="Grigoriev I.V."/>
            <person name="Hibbett D.S."/>
        </authorList>
    </citation>
    <scope>NUCLEOTIDE SEQUENCE [LARGE SCALE GENOMIC DNA]</scope>
    <source>
        <strain evidence="3">FP-91666</strain>
    </source>
</reference>
<dbReference type="AlphaFoldDB" id="R7RXA6"/>
<dbReference type="RefSeq" id="XP_007310865.1">
    <property type="nucleotide sequence ID" value="XM_007310803.1"/>
</dbReference>
<keyword evidence="1" id="KW-1133">Transmembrane helix</keyword>
<name>R7RXA6_STEHR</name>
<keyword evidence="3" id="KW-1185">Reference proteome</keyword>
<sequence length="371" mass="41527">MLLNPTNDTIPIAWYPEPSFRGTYSLLSSWVSTLLLCVLSAVHLDVPSVNHSKLHRWATKFKWVAVGIFAPEWLSMIAWIEWKNARAMVIEANKHLIQAGKATSHTAWDLTQGFYASTGGFSAKYSDKEATLTATGVLYLIKEDADALRKISTISSKDIRDKSKQDSISKCLALVQVLWFGAQCITRLVQGLPVSLLELNTVVHTLYAFITYGFWWNKPFDVDVPHTITITSDAVWRNPRPDHNISQPPLTTKEISKPLCIRFSWRYLIYGANPFQVDEAQTVSSRNSVIVPSFFGALYGALHLAAWNSSFPTPLECFLWHISTLCIILCGVVVSISQVFVIRIEKAKTGCVASRALLLVLNLVTSYSILF</sequence>
<evidence type="ECO:0000256" key="1">
    <source>
        <dbReference type="SAM" id="Phobius"/>
    </source>
</evidence>
<dbReference type="Proteomes" id="UP000053927">
    <property type="component" value="Unassembled WGS sequence"/>
</dbReference>
<feature type="transmembrane region" description="Helical" evidence="1">
    <location>
        <begin position="24"/>
        <end position="43"/>
    </location>
</feature>
<organism evidence="2 3">
    <name type="scientific">Stereum hirsutum (strain FP-91666)</name>
    <name type="common">White-rot fungus</name>
    <dbReference type="NCBI Taxonomy" id="721885"/>
    <lineage>
        <taxon>Eukaryota</taxon>
        <taxon>Fungi</taxon>
        <taxon>Dikarya</taxon>
        <taxon>Basidiomycota</taxon>
        <taxon>Agaricomycotina</taxon>
        <taxon>Agaricomycetes</taxon>
        <taxon>Russulales</taxon>
        <taxon>Stereaceae</taxon>
        <taxon>Stereum</taxon>
    </lineage>
</organism>
<proteinExistence type="predicted"/>
<accession>R7RXA6</accession>
<evidence type="ECO:0000313" key="2">
    <source>
        <dbReference type="EMBL" id="EIM80021.1"/>
    </source>
</evidence>
<dbReference type="EMBL" id="JH687400">
    <property type="protein sequence ID" value="EIM80021.1"/>
    <property type="molecule type" value="Genomic_DNA"/>
</dbReference>
<dbReference type="GeneID" id="18806469"/>
<dbReference type="PANTHER" id="PTHR35043">
    <property type="entry name" value="TRANSCRIPTION FACTOR DOMAIN-CONTAINING PROTEIN"/>
    <property type="match status" value="1"/>
</dbReference>
<gene>
    <name evidence="2" type="ORF">STEHIDRAFT_68846</name>
</gene>
<dbReference type="KEGG" id="shs:STEHIDRAFT_68846"/>
<evidence type="ECO:0000313" key="3">
    <source>
        <dbReference type="Proteomes" id="UP000053927"/>
    </source>
</evidence>
<dbReference type="OrthoDB" id="9451547at2759"/>
<feature type="transmembrane region" description="Helical" evidence="1">
    <location>
        <begin position="63"/>
        <end position="80"/>
    </location>
</feature>
<feature type="transmembrane region" description="Helical" evidence="1">
    <location>
        <begin position="318"/>
        <end position="340"/>
    </location>
</feature>
<dbReference type="OMA" id="KHILWLM"/>
<dbReference type="PANTHER" id="PTHR35043:SF7">
    <property type="entry name" value="TRANSCRIPTION FACTOR DOMAIN-CONTAINING PROTEIN"/>
    <property type="match status" value="1"/>
</dbReference>
<keyword evidence="1" id="KW-0472">Membrane</keyword>
<dbReference type="eggNOG" id="ENOG502SI8N">
    <property type="taxonomic scope" value="Eukaryota"/>
</dbReference>
<protein>
    <submittedName>
        <fullName evidence="2">Uncharacterized protein</fullName>
    </submittedName>
</protein>
<keyword evidence="1" id="KW-0812">Transmembrane</keyword>
<feature type="transmembrane region" description="Helical" evidence="1">
    <location>
        <begin position="352"/>
        <end position="370"/>
    </location>
</feature>